<keyword evidence="3" id="KW-1185">Reference proteome</keyword>
<organism evidence="2 3">
    <name type="scientific">Gynuella sunshinyii YC6258</name>
    <dbReference type="NCBI Taxonomy" id="1445510"/>
    <lineage>
        <taxon>Bacteria</taxon>
        <taxon>Pseudomonadati</taxon>
        <taxon>Pseudomonadota</taxon>
        <taxon>Gammaproteobacteria</taxon>
        <taxon>Oceanospirillales</taxon>
        <taxon>Saccharospirillaceae</taxon>
        <taxon>Gynuella</taxon>
    </lineage>
</organism>
<protein>
    <recommendedName>
        <fullName evidence="1">Co-chaperone DjlA N-terminal domain-containing protein</fullName>
    </recommendedName>
</protein>
<evidence type="ECO:0000313" key="3">
    <source>
        <dbReference type="Proteomes" id="UP000032266"/>
    </source>
</evidence>
<gene>
    <name evidence="2" type="ORF">YC6258_00473</name>
</gene>
<evidence type="ECO:0000259" key="1">
    <source>
        <dbReference type="Pfam" id="PF05099"/>
    </source>
</evidence>
<dbReference type="KEGG" id="gsn:YC6258_00473"/>
<dbReference type="RefSeq" id="WP_044615567.1">
    <property type="nucleotide sequence ID" value="NZ_CP007142.1"/>
</dbReference>
<dbReference type="Pfam" id="PF05099">
    <property type="entry name" value="TerB"/>
    <property type="match status" value="1"/>
</dbReference>
<dbReference type="InterPro" id="IPR029024">
    <property type="entry name" value="TerB-like"/>
</dbReference>
<dbReference type="HOGENOM" id="CLU_1728801_0_0_6"/>
<name>A0A0C5VGJ4_9GAMM</name>
<sequence length="151" mass="17299">MHETRTNIQPFSDSQWRTLSLSPVIIFLLVAAADGHIDNREKQQFVELLKETEKRRSDRLKTLLQDVARQLTDLLMVVASETLDMIDVITETVDLVEQHLEPEEALLFKQDLLDFATEIARSSGGLTSGTIDRHEQQTLDQISHYLRLNLS</sequence>
<dbReference type="InterPro" id="IPR007791">
    <property type="entry name" value="DjlA_N"/>
</dbReference>
<dbReference type="SUPFAM" id="SSF158682">
    <property type="entry name" value="TerB-like"/>
    <property type="match status" value="1"/>
</dbReference>
<dbReference type="AlphaFoldDB" id="A0A0C5VGJ4"/>
<evidence type="ECO:0000313" key="2">
    <source>
        <dbReference type="EMBL" id="AJQ92523.1"/>
    </source>
</evidence>
<dbReference type="OrthoDB" id="9152201at2"/>
<dbReference type="Gene3D" id="1.10.3680.10">
    <property type="entry name" value="TerB-like"/>
    <property type="match status" value="1"/>
</dbReference>
<dbReference type="Proteomes" id="UP000032266">
    <property type="component" value="Chromosome"/>
</dbReference>
<dbReference type="EMBL" id="CP007142">
    <property type="protein sequence ID" value="AJQ92523.1"/>
    <property type="molecule type" value="Genomic_DNA"/>
</dbReference>
<reference evidence="2 3" key="1">
    <citation type="submission" date="2014-01" db="EMBL/GenBank/DDBJ databases">
        <title>Full genme sequencing of cellulolytic bacterium Gynuella sunshinyii YC6258T gen. nov., sp. nov.</title>
        <authorList>
            <person name="Khan H."/>
            <person name="Chung E.J."/>
            <person name="Chung Y.R."/>
        </authorList>
    </citation>
    <scope>NUCLEOTIDE SEQUENCE [LARGE SCALE GENOMIC DNA]</scope>
    <source>
        <strain evidence="2 3">YC6258</strain>
    </source>
</reference>
<proteinExistence type="predicted"/>
<accession>A0A0C5VGJ4</accession>
<feature type="domain" description="Co-chaperone DjlA N-terminal" evidence="1">
    <location>
        <begin position="27"/>
        <end position="149"/>
    </location>
</feature>